<name>A0A9P6I4B0_9PEZI</name>
<dbReference type="GeneID" id="62163678"/>
<protein>
    <submittedName>
        <fullName evidence="2">Uncharacterized protein</fullName>
    </submittedName>
</protein>
<dbReference type="Proteomes" id="UP000781932">
    <property type="component" value="Unassembled WGS sequence"/>
</dbReference>
<dbReference type="RefSeq" id="XP_038744212.1">
    <property type="nucleotide sequence ID" value="XM_038890604.1"/>
</dbReference>
<gene>
    <name evidence="2" type="ORF">CkaCkLH20_07888</name>
</gene>
<organism evidence="2 3">
    <name type="scientific">Colletotrichum karsti</name>
    <dbReference type="NCBI Taxonomy" id="1095194"/>
    <lineage>
        <taxon>Eukaryota</taxon>
        <taxon>Fungi</taxon>
        <taxon>Dikarya</taxon>
        <taxon>Ascomycota</taxon>
        <taxon>Pezizomycotina</taxon>
        <taxon>Sordariomycetes</taxon>
        <taxon>Hypocreomycetidae</taxon>
        <taxon>Glomerellales</taxon>
        <taxon>Glomerellaceae</taxon>
        <taxon>Colletotrichum</taxon>
        <taxon>Colletotrichum boninense species complex</taxon>
    </lineage>
</organism>
<feature type="chain" id="PRO_5040427628" evidence="1">
    <location>
        <begin position="24"/>
        <end position="279"/>
    </location>
</feature>
<evidence type="ECO:0000256" key="1">
    <source>
        <dbReference type="SAM" id="SignalP"/>
    </source>
</evidence>
<reference evidence="2" key="2">
    <citation type="submission" date="2020-11" db="EMBL/GenBank/DDBJ databases">
        <title>Whole genome sequencing of Colletotrichum sp.</title>
        <authorList>
            <person name="Li H."/>
        </authorList>
    </citation>
    <scope>NUCLEOTIDE SEQUENCE</scope>
    <source>
        <strain evidence="2">CkLH20</strain>
    </source>
</reference>
<comment type="caution">
    <text evidence="2">The sequence shown here is derived from an EMBL/GenBank/DDBJ whole genome shotgun (WGS) entry which is preliminary data.</text>
</comment>
<accession>A0A9P6I4B0</accession>
<dbReference type="Gene3D" id="3.40.390.10">
    <property type="entry name" value="Collagenase (Catalytic Domain)"/>
    <property type="match status" value="1"/>
</dbReference>
<proteinExistence type="predicted"/>
<dbReference type="OrthoDB" id="5357726at2759"/>
<reference evidence="2" key="1">
    <citation type="submission" date="2020-03" db="EMBL/GenBank/DDBJ databases">
        <authorList>
            <person name="He L."/>
        </authorList>
    </citation>
    <scope>NUCLEOTIDE SEQUENCE</scope>
    <source>
        <strain evidence="2">CkLH20</strain>
    </source>
</reference>
<feature type="signal peptide" evidence="1">
    <location>
        <begin position="1"/>
        <end position="23"/>
    </location>
</feature>
<dbReference type="GO" id="GO:0008237">
    <property type="term" value="F:metallopeptidase activity"/>
    <property type="evidence" value="ECO:0007669"/>
    <property type="project" value="InterPro"/>
</dbReference>
<keyword evidence="3" id="KW-1185">Reference proteome</keyword>
<dbReference type="AlphaFoldDB" id="A0A9P6I4B0"/>
<dbReference type="EMBL" id="JAATWM020000025">
    <property type="protein sequence ID" value="KAF9874751.1"/>
    <property type="molecule type" value="Genomic_DNA"/>
</dbReference>
<sequence>MLRAALITNVLSAVSLLWGPAAAMPAGGSAVSNPLDKRAIPLPNFDMNLENAEEQSKTLQFEAWPQLILMAKMVHQKVDPERWNRVFAHYFDTKDRDSVERVFALIMGASGLDDPGEPLGSAVFEKVAFVNQDTIPGVGCSNSTAQANAWTDLRDNRYRLKICERGWRFPLLGKTTCEELGNNVSGLMSSLPGLILHELLLIDWIGKEATGTHVRDFLEGTDDIEFDGTGPLNVRKFKDDKKFDTRFNADQYRWFAQEYYWSVICSKDFEAPSSNSDYI</sequence>
<dbReference type="InterPro" id="IPR024079">
    <property type="entry name" value="MetalloPept_cat_dom_sf"/>
</dbReference>
<evidence type="ECO:0000313" key="2">
    <source>
        <dbReference type="EMBL" id="KAF9874751.1"/>
    </source>
</evidence>
<evidence type="ECO:0000313" key="3">
    <source>
        <dbReference type="Proteomes" id="UP000781932"/>
    </source>
</evidence>
<keyword evidence="1" id="KW-0732">Signal</keyword>